<dbReference type="EMBL" id="GBRH01223033">
    <property type="protein sequence ID" value="JAD74862.1"/>
    <property type="molecule type" value="Transcribed_RNA"/>
</dbReference>
<dbReference type="AlphaFoldDB" id="A0A0A9CTN0"/>
<reference evidence="1" key="1">
    <citation type="submission" date="2014-09" db="EMBL/GenBank/DDBJ databases">
        <authorList>
            <person name="Magalhaes I.L.F."/>
            <person name="Oliveira U."/>
            <person name="Santos F.R."/>
            <person name="Vidigal T.H.D.A."/>
            <person name="Brescovit A.D."/>
            <person name="Santos A.J."/>
        </authorList>
    </citation>
    <scope>NUCLEOTIDE SEQUENCE</scope>
    <source>
        <tissue evidence="1">Shoot tissue taken approximately 20 cm above the soil surface</tissue>
    </source>
</reference>
<sequence>MQCNDGVKRTELPSVGAAVMWHLLKAALDAPQAPGRARTRAVSIGMGMFLEPKKEQRQSTRAGWATAAFTSPQHFLFGRLVTLPGET</sequence>
<proteinExistence type="predicted"/>
<accession>A0A0A9CTN0</accession>
<reference evidence="1" key="2">
    <citation type="journal article" date="2015" name="Data Brief">
        <title>Shoot transcriptome of the giant reed, Arundo donax.</title>
        <authorList>
            <person name="Barrero R.A."/>
            <person name="Guerrero F.D."/>
            <person name="Moolhuijzen P."/>
            <person name="Goolsby J.A."/>
            <person name="Tidwell J."/>
            <person name="Bellgard S.E."/>
            <person name="Bellgard M.I."/>
        </authorList>
    </citation>
    <scope>NUCLEOTIDE SEQUENCE</scope>
    <source>
        <tissue evidence="1">Shoot tissue taken approximately 20 cm above the soil surface</tissue>
    </source>
</reference>
<name>A0A0A9CTN0_ARUDO</name>
<protein>
    <submittedName>
        <fullName evidence="1">Uncharacterized protein</fullName>
    </submittedName>
</protein>
<organism evidence="1">
    <name type="scientific">Arundo donax</name>
    <name type="common">Giant reed</name>
    <name type="synonym">Donax arundinaceus</name>
    <dbReference type="NCBI Taxonomy" id="35708"/>
    <lineage>
        <taxon>Eukaryota</taxon>
        <taxon>Viridiplantae</taxon>
        <taxon>Streptophyta</taxon>
        <taxon>Embryophyta</taxon>
        <taxon>Tracheophyta</taxon>
        <taxon>Spermatophyta</taxon>
        <taxon>Magnoliopsida</taxon>
        <taxon>Liliopsida</taxon>
        <taxon>Poales</taxon>
        <taxon>Poaceae</taxon>
        <taxon>PACMAD clade</taxon>
        <taxon>Arundinoideae</taxon>
        <taxon>Arundineae</taxon>
        <taxon>Arundo</taxon>
    </lineage>
</organism>
<evidence type="ECO:0000313" key="1">
    <source>
        <dbReference type="EMBL" id="JAD74862.1"/>
    </source>
</evidence>